<dbReference type="PANTHER" id="PTHR10361:SF30">
    <property type="entry name" value="SODIUM_METABOLITE COTRANSPORTER BASS6, CHLOROPLASTIC-RELATED"/>
    <property type="match status" value="1"/>
</dbReference>
<keyword evidence="5 6" id="KW-0472">Membrane</keyword>
<evidence type="ECO:0000256" key="4">
    <source>
        <dbReference type="ARBA" id="ARBA00022989"/>
    </source>
</evidence>
<feature type="transmembrane region" description="Helical" evidence="6">
    <location>
        <begin position="261"/>
        <end position="280"/>
    </location>
</feature>
<keyword evidence="3 6" id="KW-0812">Transmembrane</keyword>
<evidence type="ECO:0000256" key="5">
    <source>
        <dbReference type="ARBA" id="ARBA00023136"/>
    </source>
</evidence>
<evidence type="ECO:0000256" key="3">
    <source>
        <dbReference type="ARBA" id="ARBA00022692"/>
    </source>
</evidence>
<dbReference type="Gene3D" id="1.20.1530.20">
    <property type="match status" value="1"/>
</dbReference>
<comment type="subcellular location">
    <subcellularLocation>
        <location evidence="1">Membrane</location>
        <topology evidence="1">Multi-pass membrane protein</topology>
    </subcellularLocation>
</comment>
<dbReference type="InterPro" id="IPR004710">
    <property type="entry name" value="Bilac:Na_transpt"/>
</dbReference>
<feature type="transmembrane region" description="Helical" evidence="6">
    <location>
        <begin position="137"/>
        <end position="153"/>
    </location>
</feature>
<dbReference type="InterPro" id="IPR002657">
    <property type="entry name" value="BilAc:Na_symport/Acr3"/>
</dbReference>
<feature type="transmembrane region" description="Helical" evidence="6">
    <location>
        <begin position="165"/>
        <end position="186"/>
    </location>
</feature>
<evidence type="ECO:0000313" key="8">
    <source>
        <dbReference type="EMBL" id="CAE2313369.1"/>
    </source>
</evidence>
<proteinExistence type="inferred from homology"/>
<feature type="transmembrane region" description="Helical" evidence="6">
    <location>
        <begin position="85"/>
        <end position="110"/>
    </location>
</feature>
<comment type="similarity">
    <text evidence="2">Belongs to the bile acid:sodium symporter (BASS) (TC 2.A.28) family.</text>
</comment>
<evidence type="ECO:0000256" key="2">
    <source>
        <dbReference type="ARBA" id="ARBA00006528"/>
    </source>
</evidence>
<feature type="chain" id="PRO_5031195715" evidence="7">
    <location>
        <begin position="25"/>
        <end position="413"/>
    </location>
</feature>
<dbReference type="EMBL" id="HBKN01029319">
    <property type="protein sequence ID" value="CAE2313369.1"/>
    <property type="molecule type" value="Transcribed_RNA"/>
</dbReference>
<evidence type="ECO:0000256" key="7">
    <source>
        <dbReference type="SAM" id="SignalP"/>
    </source>
</evidence>
<keyword evidence="4 6" id="KW-1133">Transmembrane helix</keyword>
<dbReference type="AlphaFoldDB" id="A0A7S4L2V4"/>
<reference evidence="8" key="1">
    <citation type="submission" date="2021-01" db="EMBL/GenBank/DDBJ databases">
        <authorList>
            <person name="Corre E."/>
            <person name="Pelletier E."/>
            <person name="Niang G."/>
            <person name="Scheremetjew M."/>
            <person name="Finn R."/>
            <person name="Kale V."/>
            <person name="Holt S."/>
            <person name="Cochrane G."/>
            <person name="Meng A."/>
            <person name="Brown T."/>
            <person name="Cohen L."/>
        </authorList>
    </citation>
    <scope>NUCLEOTIDE SEQUENCE</scope>
    <source>
        <strain evidence="8">CCMP 2712</strain>
    </source>
</reference>
<dbReference type="Pfam" id="PF01758">
    <property type="entry name" value="SBF"/>
    <property type="match status" value="1"/>
</dbReference>
<evidence type="ECO:0000256" key="1">
    <source>
        <dbReference type="ARBA" id="ARBA00004141"/>
    </source>
</evidence>
<accession>A0A7S4L2V4</accession>
<sequence length="413" mass="45291">MFDMWNERYIFLAMVLMFDLHVHALPSFESAAMPPSLHSIRRVHQSTATIQRLRGGGLFRRKQKEQPPPPPPPVVIPRKRTFRDIYFKVIETLTLLFPLWTFVLSGIALYNPDSFGWLTTEPGTLFSLFGRKVEMDPYSLFLSVVMLSIGTSLNAKDLYRVRDNLYPIGIAYVCRYAMTPLLGLLVSRFLSESLATGLILLSCCPGSQASNVACFIAGGDLPVSILMTLMSTVTCAVMTPLLLQLIVGLKISIDGVGMCTSMFQVVLMPILTGLVLNQYLPSVVSRIKEVTPLIGVLLTSCLVAAPVAGVRDELLNGGLELGFPVILLHLLSFLAGFSLPRYLLGMSERMSRTIAIETGMQSAALGYLLAMKHFENPLIAVPSAVGVLVMSGLGATFAVAWRLKDNLPVPLWP</sequence>
<dbReference type="GO" id="GO:0016020">
    <property type="term" value="C:membrane"/>
    <property type="evidence" value="ECO:0007669"/>
    <property type="project" value="UniProtKB-SubCell"/>
</dbReference>
<feature type="signal peptide" evidence="7">
    <location>
        <begin position="1"/>
        <end position="24"/>
    </location>
</feature>
<name>A0A7S4L2V4_GUITH</name>
<evidence type="ECO:0000256" key="6">
    <source>
        <dbReference type="SAM" id="Phobius"/>
    </source>
</evidence>
<feature type="transmembrane region" description="Helical" evidence="6">
    <location>
        <begin position="225"/>
        <end position="249"/>
    </location>
</feature>
<keyword evidence="7" id="KW-0732">Signal</keyword>
<dbReference type="InterPro" id="IPR038770">
    <property type="entry name" value="Na+/solute_symporter_sf"/>
</dbReference>
<feature type="transmembrane region" description="Helical" evidence="6">
    <location>
        <begin position="292"/>
        <end position="309"/>
    </location>
</feature>
<feature type="transmembrane region" description="Helical" evidence="6">
    <location>
        <begin position="198"/>
        <end position="218"/>
    </location>
</feature>
<feature type="transmembrane region" description="Helical" evidence="6">
    <location>
        <begin position="378"/>
        <end position="403"/>
    </location>
</feature>
<organism evidence="8">
    <name type="scientific">Guillardia theta</name>
    <name type="common">Cryptophyte</name>
    <name type="synonym">Cryptomonas phi</name>
    <dbReference type="NCBI Taxonomy" id="55529"/>
    <lineage>
        <taxon>Eukaryota</taxon>
        <taxon>Cryptophyceae</taxon>
        <taxon>Pyrenomonadales</taxon>
        <taxon>Geminigeraceae</taxon>
        <taxon>Guillardia</taxon>
    </lineage>
</organism>
<dbReference type="PANTHER" id="PTHR10361">
    <property type="entry name" value="SODIUM-BILE ACID COTRANSPORTER"/>
    <property type="match status" value="1"/>
</dbReference>
<protein>
    <submittedName>
        <fullName evidence="8">Uncharacterized protein</fullName>
    </submittedName>
</protein>
<feature type="transmembrane region" description="Helical" evidence="6">
    <location>
        <begin position="321"/>
        <end position="344"/>
    </location>
</feature>
<gene>
    <name evidence="8" type="ORF">GTHE00462_LOCUS22703</name>
</gene>